<dbReference type="Pfam" id="PF07030">
    <property type="entry name" value="Phage_Mu_Gp36"/>
    <property type="match status" value="1"/>
</dbReference>
<protein>
    <recommendedName>
        <fullName evidence="3">Mu-like prophage protein gp36</fullName>
    </recommendedName>
</protein>
<evidence type="ECO:0008006" key="3">
    <source>
        <dbReference type="Google" id="ProtNLM"/>
    </source>
</evidence>
<name>A0A0L0GQT1_9ENTR</name>
<dbReference type="InterPro" id="IPR009752">
    <property type="entry name" value="Phage_Mu_GpJ"/>
</dbReference>
<reference evidence="1 2" key="1">
    <citation type="journal article" date="2015" name="Appl. Environ. Microbiol.">
        <title>The Enterobacterium Trabulsiella odontotermitis Presents Novel Adaptations Related to Its Association with Fungus-Growing Termites.</title>
        <authorList>
            <person name="Sapountzis P."/>
            <person name="Gruntjes T."/>
            <person name="Otani S."/>
            <person name="Estevez J."/>
            <person name="da Costa R.R."/>
            <person name="Plunkett G.3rd."/>
            <person name="Perna N.T."/>
            <person name="Poulsen M."/>
        </authorList>
    </citation>
    <scope>NUCLEOTIDE SEQUENCE [LARGE SCALE GENOMIC DNA]</scope>
    <source>
        <strain evidence="1 2">12</strain>
    </source>
</reference>
<dbReference type="RefSeq" id="WP_049857640.1">
    <property type="nucleotide sequence ID" value="NZ_JNGI01000133.1"/>
</dbReference>
<proteinExistence type="predicted"/>
<dbReference type="PATRIC" id="fig|379893.4.peg.568"/>
<evidence type="ECO:0000313" key="2">
    <source>
        <dbReference type="Proteomes" id="UP000037393"/>
    </source>
</evidence>
<evidence type="ECO:0000313" key="1">
    <source>
        <dbReference type="EMBL" id="KNC91106.1"/>
    </source>
</evidence>
<dbReference type="OrthoDB" id="9812088at2"/>
<keyword evidence="2" id="KW-1185">Reference proteome</keyword>
<dbReference type="EMBL" id="JNGI01000133">
    <property type="protein sequence ID" value="KNC91106.1"/>
    <property type="molecule type" value="Genomic_DNA"/>
</dbReference>
<accession>A0A0L0GQT1</accession>
<gene>
    <name evidence="1" type="ORF">GM31_02745</name>
</gene>
<dbReference type="Proteomes" id="UP000037393">
    <property type="component" value="Unassembled WGS sequence"/>
</dbReference>
<organism evidence="1 2">
    <name type="scientific">Trabulsiella odontotermitis</name>
    <dbReference type="NCBI Taxonomy" id="379893"/>
    <lineage>
        <taxon>Bacteria</taxon>
        <taxon>Pseudomonadati</taxon>
        <taxon>Pseudomonadota</taxon>
        <taxon>Gammaproteobacteria</taxon>
        <taxon>Enterobacterales</taxon>
        <taxon>Enterobacteriaceae</taxon>
        <taxon>Trabulsiella</taxon>
    </lineage>
</organism>
<dbReference type="AlphaFoldDB" id="A0A0L0GQT1"/>
<sequence>MVYATPEDYISFFTVRDAATVTAPRGRADPDEARIERHLQSASRRMDSYIGARYVLPLTDVPEALRDYCCDIARFLMTGTEHRCTDEIRIRYEDAISWLQRVAAGKVSIGTSTQSGATVAVSTPDVEFYSDGQDLWSRRRTGGGCY</sequence>
<comment type="caution">
    <text evidence="1">The sequence shown here is derived from an EMBL/GenBank/DDBJ whole genome shotgun (WGS) entry which is preliminary data.</text>
</comment>